<dbReference type="InterPro" id="IPR045584">
    <property type="entry name" value="Pilin-like"/>
</dbReference>
<protein>
    <recommendedName>
        <fullName evidence="4">Type II secretion system protein GspG C-terminal domain-containing protein</fullName>
    </recommendedName>
</protein>
<dbReference type="EMBL" id="BAABGY010000001">
    <property type="protein sequence ID" value="GAA4319232.1"/>
    <property type="molecule type" value="Genomic_DNA"/>
</dbReference>
<feature type="transmembrane region" description="Helical" evidence="1">
    <location>
        <begin position="22"/>
        <end position="44"/>
    </location>
</feature>
<keyword evidence="1" id="KW-0812">Transmembrane</keyword>
<comment type="caution">
    <text evidence="2">The sequence shown here is derived from an EMBL/GenBank/DDBJ whole genome shotgun (WGS) entry which is preliminary data.</text>
</comment>
<accession>A0ABP8G7X0</accession>
<dbReference type="SUPFAM" id="SSF54523">
    <property type="entry name" value="Pili subunits"/>
    <property type="match status" value="1"/>
</dbReference>
<name>A0ABP8G7X0_9BACT</name>
<gene>
    <name evidence="2" type="ORF">GCM10023184_03880</name>
</gene>
<dbReference type="Proteomes" id="UP001501725">
    <property type="component" value="Unassembled WGS sequence"/>
</dbReference>
<evidence type="ECO:0008006" key="4">
    <source>
        <dbReference type="Google" id="ProtNLM"/>
    </source>
</evidence>
<keyword evidence="1" id="KW-1133">Transmembrane helix</keyword>
<keyword evidence="3" id="KW-1185">Reference proteome</keyword>
<sequence length="163" mass="18296">MVGAFVGLGLILYGIFRYKDKWLVLIGAFGILFTVGVYTTLFAIGTTMSKSRSLFASLSQMHLNSLVKDVEFYKLQYGQYPDSLQEVPKDQLAPIHDPTQANIDEPMQTFYYKRVGDGYHLCSKGVDKVLGTADDLYPNIYLPDRSKVGFTRRAEAPGQQLPQ</sequence>
<proteinExistence type="predicted"/>
<organism evidence="2 3">
    <name type="scientific">Flaviaesturariibacter amylovorans</name>
    <dbReference type="NCBI Taxonomy" id="1084520"/>
    <lineage>
        <taxon>Bacteria</taxon>
        <taxon>Pseudomonadati</taxon>
        <taxon>Bacteroidota</taxon>
        <taxon>Chitinophagia</taxon>
        <taxon>Chitinophagales</taxon>
        <taxon>Chitinophagaceae</taxon>
        <taxon>Flaviaestuariibacter</taxon>
    </lineage>
</organism>
<keyword evidence="1" id="KW-0472">Membrane</keyword>
<reference evidence="3" key="1">
    <citation type="journal article" date="2019" name="Int. J. Syst. Evol. Microbiol.">
        <title>The Global Catalogue of Microorganisms (GCM) 10K type strain sequencing project: providing services to taxonomists for standard genome sequencing and annotation.</title>
        <authorList>
            <consortium name="The Broad Institute Genomics Platform"/>
            <consortium name="The Broad Institute Genome Sequencing Center for Infectious Disease"/>
            <person name="Wu L."/>
            <person name="Ma J."/>
        </authorList>
    </citation>
    <scope>NUCLEOTIDE SEQUENCE [LARGE SCALE GENOMIC DNA]</scope>
    <source>
        <strain evidence="3">JCM 17919</strain>
    </source>
</reference>
<evidence type="ECO:0000313" key="2">
    <source>
        <dbReference type="EMBL" id="GAA4319232.1"/>
    </source>
</evidence>
<evidence type="ECO:0000256" key="1">
    <source>
        <dbReference type="SAM" id="Phobius"/>
    </source>
</evidence>
<evidence type="ECO:0000313" key="3">
    <source>
        <dbReference type="Proteomes" id="UP001501725"/>
    </source>
</evidence>